<evidence type="ECO:0000313" key="5">
    <source>
        <dbReference type="EMBL" id="OYP53433.1"/>
    </source>
</evidence>
<evidence type="ECO:0000313" key="6">
    <source>
        <dbReference type="Proteomes" id="UP000216189"/>
    </source>
</evidence>
<feature type="compositionally biased region" description="Polar residues" evidence="1">
    <location>
        <begin position="234"/>
        <end position="252"/>
    </location>
</feature>
<dbReference type="EMBL" id="BPTR01000001">
    <property type="protein sequence ID" value="GJG27139.1"/>
    <property type="molecule type" value="Genomic_DNA"/>
</dbReference>
<keyword evidence="6" id="KW-1185">Reference proteome</keyword>
<evidence type="ECO:0000259" key="3">
    <source>
        <dbReference type="Pfam" id="PF14237"/>
    </source>
</evidence>
<dbReference type="EMBL" id="NPJF01000064">
    <property type="protein sequence ID" value="OYP53433.1"/>
    <property type="molecule type" value="Genomic_DNA"/>
</dbReference>
<reference evidence="4" key="2">
    <citation type="submission" date="2021-08" db="EMBL/GenBank/DDBJ databases">
        <title>Prevotella lacticifex sp. nov., isolated from rumen of cow.</title>
        <authorList>
            <person name="Shinkai T."/>
            <person name="Ikeyama N."/>
            <person name="Kumagai M."/>
            <person name="Ohmori H."/>
            <person name="Sakamoto M."/>
            <person name="Ohkuma M."/>
            <person name="Mitsumori M."/>
        </authorList>
    </citation>
    <scope>NUCLEOTIDE SEQUENCE</scope>
    <source>
        <strain evidence="4">DSM 11371</strain>
    </source>
</reference>
<feature type="region of interest" description="Disordered" evidence="1">
    <location>
        <begin position="60"/>
        <end position="83"/>
    </location>
</feature>
<keyword evidence="2" id="KW-0472">Membrane</keyword>
<dbReference type="InterPro" id="IPR025640">
    <property type="entry name" value="GYF_2"/>
</dbReference>
<feature type="compositionally biased region" description="Polar residues" evidence="1">
    <location>
        <begin position="61"/>
        <end position="73"/>
    </location>
</feature>
<feature type="compositionally biased region" description="Acidic residues" evidence="1">
    <location>
        <begin position="253"/>
        <end position="268"/>
    </location>
</feature>
<feature type="domain" description="GYF" evidence="3">
    <location>
        <begin position="4"/>
        <end position="49"/>
    </location>
</feature>
<dbReference type="Proteomes" id="UP000216189">
    <property type="component" value="Unassembled WGS sequence"/>
</dbReference>
<evidence type="ECO:0000256" key="1">
    <source>
        <dbReference type="SAM" id="MobiDB-lite"/>
    </source>
</evidence>
<dbReference type="Proteomes" id="UP000887043">
    <property type="component" value="Unassembled WGS sequence"/>
</dbReference>
<reference evidence="5 6" key="1">
    <citation type="submission" date="2017-08" db="EMBL/GenBank/DDBJ databases">
        <title>Comparative genomics of non-oral Prevotella species.</title>
        <authorList>
            <person name="Accetto T."/>
            <person name="Nograsek B."/>
            <person name="Avgustin G."/>
        </authorList>
    </citation>
    <scope>NUCLEOTIDE SEQUENCE [LARGE SCALE GENOMIC DNA]</scope>
    <source>
        <strain evidence="5 6">TC1-1</strain>
    </source>
</reference>
<dbReference type="RefSeq" id="WP_006282340.1">
    <property type="nucleotide sequence ID" value="NZ_BPTR01000001.1"/>
</dbReference>
<sequence>MKKYFIIINGQQSGPFSLEELFDRHITSETLVWAEGMQNWTPAWEIEELKDILRGIDPRSSAYNGTTTPNEQGVTPPPYQPTKQLTQNDQQILQPGQGFPNNNPIDNDIKTKDKSKIALYSVIAAFIILLIFAFTAPSKKSHEEAIREEVEEAIQKKADCELGDGIFASGLKMFTSMLTRNIVDQVFNEVLDYHNYIIFSTTSVKYGDAEHTVSWGILGKVFTMNSDDILKAIDSNSPTVDTSNEKNQQQMEESIDNTNDEDNSDDVTNDNSEKNKFQKTIDKKVDEAVDRVTKHVEKKVEQKVSEKLNEVADSSTIDKIIDKIMSLF</sequence>
<keyword evidence="2" id="KW-0812">Transmembrane</keyword>
<accession>A0AA37HWT1</accession>
<proteinExistence type="predicted"/>
<feature type="region of interest" description="Disordered" evidence="1">
    <location>
        <begin position="234"/>
        <end position="279"/>
    </location>
</feature>
<protein>
    <recommendedName>
        <fullName evidence="3">GYF domain-containing protein</fullName>
    </recommendedName>
</protein>
<evidence type="ECO:0000256" key="2">
    <source>
        <dbReference type="SAM" id="Phobius"/>
    </source>
</evidence>
<organism evidence="4 7">
    <name type="scientific">Segatella bryantii</name>
    <name type="common">Prevotella bryantii</name>
    <dbReference type="NCBI Taxonomy" id="77095"/>
    <lineage>
        <taxon>Bacteria</taxon>
        <taxon>Pseudomonadati</taxon>
        <taxon>Bacteroidota</taxon>
        <taxon>Bacteroidia</taxon>
        <taxon>Bacteroidales</taxon>
        <taxon>Prevotellaceae</taxon>
        <taxon>Segatella</taxon>
    </lineage>
</organism>
<evidence type="ECO:0000313" key="4">
    <source>
        <dbReference type="EMBL" id="GJG27139.1"/>
    </source>
</evidence>
<comment type="caution">
    <text evidence="4">The sequence shown here is derived from an EMBL/GenBank/DDBJ whole genome shotgun (WGS) entry which is preliminary data.</text>
</comment>
<feature type="transmembrane region" description="Helical" evidence="2">
    <location>
        <begin position="117"/>
        <end position="136"/>
    </location>
</feature>
<gene>
    <name evidence="5" type="ORF">CIK91_12280</name>
    <name evidence="4" type="ORF">PRRU23_08390</name>
</gene>
<dbReference type="AlphaFoldDB" id="A0AA37HWT1"/>
<dbReference type="Pfam" id="PF14237">
    <property type="entry name" value="GYF_2"/>
    <property type="match status" value="1"/>
</dbReference>
<keyword evidence="2" id="KW-1133">Transmembrane helix</keyword>
<name>A0AA37HWT1_SEGBR</name>
<evidence type="ECO:0000313" key="7">
    <source>
        <dbReference type="Proteomes" id="UP000887043"/>
    </source>
</evidence>